<evidence type="ECO:0000256" key="1">
    <source>
        <dbReference type="ARBA" id="ARBA00004651"/>
    </source>
</evidence>
<keyword evidence="3" id="KW-1003">Cell membrane</keyword>
<evidence type="ECO:0000313" key="9">
    <source>
        <dbReference type="EMBL" id="QCI18837.1"/>
    </source>
</evidence>
<protein>
    <submittedName>
        <fullName evidence="9">FtsX-like permease family protein</fullName>
    </submittedName>
</protein>
<feature type="transmembrane region" description="Helical" evidence="7">
    <location>
        <begin position="21"/>
        <end position="47"/>
    </location>
</feature>
<evidence type="ECO:0000259" key="8">
    <source>
        <dbReference type="Pfam" id="PF02687"/>
    </source>
</evidence>
<dbReference type="AlphaFoldDB" id="A0A4D6XU97"/>
<comment type="similarity">
    <text evidence="2">Belongs to the ABC-4 integral membrane protein family. LolC/E subfamily.</text>
</comment>
<dbReference type="PANTHER" id="PTHR30489">
    <property type="entry name" value="LIPOPROTEIN-RELEASING SYSTEM TRANSMEMBRANE PROTEIN LOLE"/>
    <property type="match status" value="1"/>
</dbReference>
<feature type="transmembrane region" description="Helical" evidence="7">
    <location>
        <begin position="370"/>
        <end position="396"/>
    </location>
</feature>
<evidence type="ECO:0000256" key="5">
    <source>
        <dbReference type="ARBA" id="ARBA00022989"/>
    </source>
</evidence>
<evidence type="ECO:0000256" key="6">
    <source>
        <dbReference type="ARBA" id="ARBA00023136"/>
    </source>
</evidence>
<dbReference type="GO" id="GO:0044874">
    <property type="term" value="P:lipoprotein localization to outer membrane"/>
    <property type="evidence" value="ECO:0007669"/>
    <property type="project" value="TreeGrafter"/>
</dbReference>
<dbReference type="InterPro" id="IPR051447">
    <property type="entry name" value="Lipoprotein-release_system"/>
</dbReference>
<reference evidence="9 10" key="2">
    <citation type="submission" date="2019-05" db="EMBL/GenBank/DDBJ databases">
        <title>Genome evolution of the obligate endosymbiont Buchnera aphidicola.</title>
        <authorList>
            <person name="Moran N.A."/>
        </authorList>
    </citation>
    <scope>NUCLEOTIDE SEQUENCE [LARGE SCALE GENOMIC DNA]</scope>
    <source>
        <strain evidence="9 10">Ane</strain>
    </source>
</reference>
<dbReference type="Proteomes" id="UP000298791">
    <property type="component" value="Chromosome"/>
</dbReference>
<evidence type="ECO:0000256" key="3">
    <source>
        <dbReference type="ARBA" id="ARBA00022475"/>
    </source>
</evidence>
<evidence type="ECO:0000256" key="7">
    <source>
        <dbReference type="SAM" id="Phobius"/>
    </source>
</evidence>
<dbReference type="GO" id="GO:0098797">
    <property type="term" value="C:plasma membrane protein complex"/>
    <property type="evidence" value="ECO:0007669"/>
    <property type="project" value="TreeGrafter"/>
</dbReference>
<gene>
    <name evidence="9" type="ORF">D9V64_01500</name>
</gene>
<sequence length="413" mass="48012">MNFLPFFIAKRLYLQSNKNHTILFISILSKIGIAISVFILVISISALNGFQILVNKNILSSLPHGIIKSVDKPFLHWKKIIKKINCVSGINYSEPYILMNSVLFKDDQIEFFNIKSFKNIKYIKKYFSFQKKKYNFLQNNHFKNNQIILSSDLSKRLLLKKGDWINIIILDDNFSFKLNKIKLFSFQITSIFNSNGISNSNMGLVPFSFFQDNLNIKNNINTIELYMSNPFQANKIILDVAKNIQDPIFLYTWINNYKDIYNDIKKIKTIIYITLFFLIVMSCFSVISISLVSISKKIKDISILRSIGANNILIQLIFLYYGFRFILIGNLIGLISGIITVLSSKKIMFFLEKHFSKNLLLNNIYYHNFLLLKLSLLDIIIIFFGTIVIAIITNWYPAYFASKIDPSKILKKF</sequence>
<name>A0A4D6XU97_9GAMM</name>
<dbReference type="OrthoDB" id="9808461at2"/>
<feature type="transmembrane region" description="Helical" evidence="7">
    <location>
        <begin position="270"/>
        <end position="291"/>
    </location>
</feature>
<accession>A0A4D6XU97</accession>
<keyword evidence="5 7" id="KW-1133">Transmembrane helix</keyword>
<organism evidence="9 10">
    <name type="scientific">Buchnera aphidicola</name>
    <name type="common">Aphis nerii</name>
    <dbReference type="NCBI Taxonomy" id="1241835"/>
    <lineage>
        <taxon>Bacteria</taxon>
        <taxon>Pseudomonadati</taxon>
        <taxon>Pseudomonadota</taxon>
        <taxon>Gammaproteobacteria</taxon>
        <taxon>Enterobacterales</taxon>
        <taxon>Erwiniaceae</taxon>
        <taxon>Buchnera</taxon>
    </lineage>
</organism>
<evidence type="ECO:0000256" key="2">
    <source>
        <dbReference type="ARBA" id="ARBA00005236"/>
    </source>
</evidence>
<dbReference type="PANTHER" id="PTHR30489:SF0">
    <property type="entry name" value="LIPOPROTEIN-RELEASING SYSTEM TRANSMEMBRANE PROTEIN LOLE"/>
    <property type="match status" value="1"/>
</dbReference>
<dbReference type="EMBL" id="CP034885">
    <property type="protein sequence ID" value="QCI18837.1"/>
    <property type="molecule type" value="Genomic_DNA"/>
</dbReference>
<comment type="subcellular location">
    <subcellularLocation>
        <location evidence="1">Cell membrane</location>
        <topology evidence="1">Multi-pass membrane protein</topology>
    </subcellularLocation>
</comment>
<evidence type="ECO:0000313" key="10">
    <source>
        <dbReference type="Proteomes" id="UP000298791"/>
    </source>
</evidence>
<keyword evidence="4 7" id="KW-0812">Transmembrane</keyword>
<dbReference type="InterPro" id="IPR003838">
    <property type="entry name" value="ABC3_permease_C"/>
</dbReference>
<reference evidence="9 10" key="1">
    <citation type="submission" date="2018-12" db="EMBL/GenBank/DDBJ databases">
        <authorList>
            <person name="Chong R.A."/>
        </authorList>
    </citation>
    <scope>NUCLEOTIDE SEQUENCE [LARGE SCALE GENOMIC DNA]</scope>
    <source>
        <strain evidence="9 10">Ane</strain>
    </source>
</reference>
<dbReference type="Pfam" id="PF02687">
    <property type="entry name" value="FtsX"/>
    <property type="match status" value="1"/>
</dbReference>
<evidence type="ECO:0000256" key="4">
    <source>
        <dbReference type="ARBA" id="ARBA00022692"/>
    </source>
</evidence>
<feature type="domain" description="ABC3 transporter permease C-terminal" evidence="8">
    <location>
        <begin position="273"/>
        <end position="406"/>
    </location>
</feature>
<dbReference type="RefSeq" id="WP_158366628.1">
    <property type="nucleotide sequence ID" value="NZ_CP034885.1"/>
</dbReference>
<keyword evidence="6 7" id="KW-0472">Membrane</keyword>
<proteinExistence type="inferred from homology"/>
<feature type="transmembrane region" description="Helical" evidence="7">
    <location>
        <begin position="327"/>
        <end position="349"/>
    </location>
</feature>